<dbReference type="EMBL" id="AY095314">
    <property type="protein sequence ID" value="AAM28407.1"/>
    <property type="molecule type" value="Genomic_DNA"/>
</dbReference>
<proteinExistence type="predicted"/>
<dbReference type="Proteomes" id="UP000001794">
    <property type="component" value="Segment"/>
</dbReference>
<name>Q8LT52_9CAUD</name>
<reference evidence="1 2" key="1">
    <citation type="journal article" date="2003" name="Virology">
        <title>The complete sequence of marine bacteriophage VpV262 infecting vibrio parahaemolyticus indicates that an ancestral component of a T7 viral supergroup is widespread in the marine environment.</title>
        <authorList>
            <person name="Hardies S.C."/>
            <person name="Comeau A.M."/>
            <person name="Serwer P."/>
            <person name="Suttle C.A."/>
        </authorList>
    </citation>
    <scope>NUCLEOTIDE SEQUENCE</scope>
</reference>
<evidence type="ECO:0000313" key="2">
    <source>
        <dbReference type="Proteomes" id="UP000001794"/>
    </source>
</evidence>
<dbReference type="RefSeq" id="NP_640313.1">
    <property type="nucleotide sequence ID" value="NC_003907.2"/>
</dbReference>
<accession>Q8LT52</accession>
<protein>
    <submittedName>
        <fullName evidence="1">Uncharacterized protein</fullName>
    </submittedName>
</protein>
<evidence type="ECO:0000313" key="1">
    <source>
        <dbReference type="EMBL" id="AAM28407.1"/>
    </source>
</evidence>
<sequence>MIPSDNHSSLMTASFDWSIDSRTRKVTTQQEAYKYDSRRLAQGGAESAYPYEVVDTKLRIRGQGRAVRIRFQSNGGKDLRLLGYSILGVDFGDSEGNS</sequence>
<dbReference type="GeneID" id="956057"/>
<keyword evidence="2" id="KW-1185">Reference proteome</keyword>
<dbReference type="KEGG" id="vg:956057"/>
<organism evidence="1 2">
    <name type="scientific">Vibrio phage VpV262</name>
    <dbReference type="NCBI Taxonomy" id="2907796"/>
    <lineage>
        <taxon>Viruses</taxon>
        <taxon>Duplodnaviria</taxon>
        <taxon>Heunggongvirae</taxon>
        <taxon>Uroviricota</taxon>
        <taxon>Caudoviricetes</taxon>
        <taxon>Zobellviridae</taxon>
        <taxon>Vipivirus</taxon>
        <taxon>Vipivirus canadense</taxon>
    </lineage>
</organism>